<dbReference type="InterPro" id="IPR001867">
    <property type="entry name" value="OmpR/PhoB-type_DNA-bd"/>
</dbReference>
<dbReference type="SUPFAM" id="SSF52172">
    <property type="entry name" value="CheY-like"/>
    <property type="match status" value="1"/>
</dbReference>
<keyword evidence="4 7" id="KW-0238">DNA-binding</keyword>
<sequence>MFPDSGAIFGAHEFTEMKVLVVEDEKGLAESIVDYLSREGFVCEVANTFWQADEKISLYQYDCTIVDLTLPDGDGFNIVQTLKKIAAATGIIIISARNTLEDKIKGLEIGSDDYMTKPFHLSELNARVKSLIRRRNFGGNNDMVWKEIRVQLPSRKVFIDEKDTVLSRKEYDLLLYFLSNIDVALTKEAIAEHLWGDHMDSSDSLDMVYSHIKNLRRKILEKGGKDYIQSIYGIGYKFTAP</sequence>
<evidence type="ECO:0000256" key="4">
    <source>
        <dbReference type="ARBA" id="ARBA00023125"/>
    </source>
</evidence>
<comment type="caution">
    <text evidence="10">The sequence shown here is derived from an EMBL/GenBank/DDBJ whole genome shotgun (WGS) entry which is preliminary data.</text>
</comment>
<keyword evidence="2" id="KW-0902">Two-component regulatory system</keyword>
<dbReference type="PROSITE" id="PS51755">
    <property type="entry name" value="OMPR_PHOB"/>
    <property type="match status" value="1"/>
</dbReference>
<dbReference type="Gene3D" id="3.40.50.2300">
    <property type="match status" value="1"/>
</dbReference>
<gene>
    <name evidence="10" type="primary">basR</name>
    <name evidence="10" type="ORF">DYBT9623_03083</name>
</gene>
<keyword evidence="11" id="KW-1185">Reference proteome</keyword>
<feature type="domain" description="Response regulatory" evidence="8">
    <location>
        <begin position="18"/>
        <end position="132"/>
    </location>
</feature>
<dbReference type="EMBL" id="CAJRAU010000004">
    <property type="protein sequence ID" value="CAG5070538.1"/>
    <property type="molecule type" value="Genomic_DNA"/>
</dbReference>
<dbReference type="InterPro" id="IPR036388">
    <property type="entry name" value="WH-like_DNA-bd_sf"/>
</dbReference>
<dbReference type="Proteomes" id="UP000679725">
    <property type="component" value="Unassembled WGS sequence"/>
</dbReference>
<feature type="domain" description="OmpR/PhoB-type" evidence="9">
    <location>
        <begin position="140"/>
        <end position="240"/>
    </location>
</feature>
<evidence type="ECO:0000256" key="6">
    <source>
        <dbReference type="PROSITE-ProRule" id="PRU00169"/>
    </source>
</evidence>
<dbReference type="PANTHER" id="PTHR48111:SF22">
    <property type="entry name" value="REGULATOR OF RPOS"/>
    <property type="match status" value="1"/>
</dbReference>
<dbReference type="Gene3D" id="1.10.10.10">
    <property type="entry name" value="Winged helix-like DNA-binding domain superfamily/Winged helix DNA-binding domain"/>
    <property type="match status" value="1"/>
</dbReference>
<evidence type="ECO:0000256" key="7">
    <source>
        <dbReference type="PROSITE-ProRule" id="PRU01091"/>
    </source>
</evidence>
<evidence type="ECO:0000259" key="9">
    <source>
        <dbReference type="PROSITE" id="PS51755"/>
    </source>
</evidence>
<evidence type="ECO:0000256" key="3">
    <source>
        <dbReference type="ARBA" id="ARBA00023015"/>
    </source>
</evidence>
<evidence type="ECO:0000259" key="8">
    <source>
        <dbReference type="PROSITE" id="PS50110"/>
    </source>
</evidence>
<proteinExistence type="predicted"/>
<dbReference type="InterPro" id="IPR001789">
    <property type="entry name" value="Sig_transdc_resp-reg_receiver"/>
</dbReference>
<feature type="modified residue" description="4-aspartylphosphate" evidence="6">
    <location>
        <position position="67"/>
    </location>
</feature>
<dbReference type="Pfam" id="PF00486">
    <property type="entry name" value="Trans_reg_C"/>
    <property type="match status" value="1"/>
</dbReference>
<organism evidence="10 11">
    <name type="scientific">Dyadobacter linearis</name>
    <dbReference type="NCBI Taxonomy" id="2823330"/>
    <lineage>
        <taxon>Bacteria</taxon>
        <taxon>Pseudomonadati</taxon>
        <taxon>Bacteroidota</taxon>
        <taxon>Cytophagia</taxon>
        <taxon>Cytophagales</taxon>
        <taxon>Spirosomataceae</taxon>
        <taxon>Dyadobacter</taxon>
    </lineage>
</organism>
<keyword evidence="3" id="KW-0805">Transcription regulation</keyword>
<protein>
    <submittedName>
        <fullName evidence="10">Transcriptional regulatory protein BasR</fullName>
    </submittedName>
</protein>
<dbReference type="SMART" id="SM00448">
    <property type="entry name" value="REC"/>
    <property type="match status" value="1"/>
</dbReference>
<dbReference type="CDD" id="cd00383">
    <property type="entry name" value="trans_reg_C"/>
    <property type="match status" value="1"/>
</dbReference>
<feature type="DNA-binding region" description="OmpR/PhoB-type" evidence="7">
    <location>
        <begin position="140"/>
        <end position="240"/>
    </location>
</feature>
<dbReference type="InterPro" id="IPR039420">
    <property type="entry name" value="WalR-like"/>
</dbReference>
<evidence type="ECO:0000256" key="5">
    <source>
        <dbReference type="ARBA" id="ARBA00023163"/>
    </source>
</evidence>
<dbReference type="SMART" id="SM00862">
    <property type="entry name" value="Trans_reg_C"/>
    <property type="match status" value="1"/>
</dbReference>
<evidence type="ECO:0000256" key="2">
    <source>
        <dbReference type="ARBA" id="ARBA00023012"/>
    </source>
</evidence>
<evidence type="ECO:0000313" key="11">
    <source>
        <dbReference type="Proteomes" id="UP000679725"/>
    </source>
</evidence>
<evidence type="ECO:0000313" key="10">
    <source>
        <dbReference type="EMBL" id="CAG5070538.1"/>
    </source>
</evidence>
<dbReference type="Pfam" id="PF00072">
    <property type="entry name" value="Response_reg"/>
    <property type="match status" value="1"/>
</dbReference>
<evidence type="ECO:0000256" key="1">
    <source>
        <dbReference type="ARBA" id="ARBA00022553"/>
    </source>
</evidence>
<name>A0ABM8US84_9BACT</name>
<dbReference type="Gene3D" id="6.10.250.690">
    <property type="match status" value="1"/>
</dbReference>
<dbReference type="InterPro" id="IPR011006">
    <property type="entry name" value="CheY-like_superfamily"/>
</dbReference>
<dbReference type="PANTHER" id="PTHR48111">
    <property type="entry name" value="REGULATOR OF RPOS"/>
    <property type="match status" value="1"/>
</dbReference>
<reference evidence="10 11" key="1">
    <citation type="submission" date="2021-04" db="EMBL/GenBank/DDBJ databases">
        <authorList>
            <person name="Rodrigo-Torres L."/>
            <person name="Arahal R. D."/>
            <person name="Lucena T."/>
        </authorList>
    </citation>
    <scope>NUCLEOTIDE SEQUENCE [LARGE SCALE GENOMIC DNA]</scope>
    <source>
        <strain evidence="10 11">CECT 9623</strain>
    </source>
</reference>
<keyword evidence="5" id="KW-0804">Transcription</keyword>
<keyword evidence="1 6" id="KW-0597">Phosphoprotein</keyword>
<dbReference type="PROSITE" id="PS50110">
    <property type="entry name" value="RESPONSE_REGULATORY"/>
    <property type="match status" value="1"/>
</dbReference>
<accession>A0ABM8US84</accession>